<protein>
    <submittedName>
        <fullName evidence="1">Uncharacterized protein</fullName>
    </submittedName>
</protein>
<dbReference type="AlphaFoldDB" id="A0A840BVZ5"/>
<sequence length="136" mass="14698">MELVMNAITAISGLLDNGVKPVDPIEPTQSVQEFQWSLNDARAQWAAEAGSLDAGDGLPAIAGAVRDGILPFFERRQDDADLSAEMNTGRPEEDAEAFFGQIKERASGEQKHHLAMQLIIAAFSGMISTLKMLLRG</sequence>
<evidence type="ECO:0000313" key="2">
    <source>
        <dbReference type="Proteomes" id="UP000577362"/>
    </source>
</evidence>
<organism evidence="1 2">
    <name type="scientific">Chelatococcus caeni</name>
    <dbReference type="NCBI Taxonomy" id="1348468"/>
    <lineage>
        <taxon>Bacteria</taxon>
        <taxon>Pseudomonadati</taxon>
        <taxon>Pseudomonadota</taxon>
        <taxon>Alphaproteobacteria</taxon>
        <taxon>Hyphomicrobiales</taxon>
        <taxon>Chelatococcaceae</taxon>
        <taxon>Chelatococcus</taxon>
    </lineage>
</organism>
<dbReference type="Proteomes" id="UP000577362">
    <property type="component" value="Unassembled WGS sequence"/>
</dbReference>
<proteinExistence type="predicted"/>
<gene>
    <name evidence="1" type="ORF">GGR16_002183</name>
</gene>
<keyword evidence="2" id="KW-1185">Reference proteome</keyword>
<comment type="caution">
    <text evidence="1">The sequence shown here is derived from an EMBL/GenBank/DDBJ whole genome shotgun (WGS) entry which is preliminary data.</text>
</comment>
<dbReference type="EMBL" id="JACIEN010000002">
    <property type="protein sequence ID" value="MBB4017154.1"/>
    <property type="molecule type" value="Genomic_DNA"/>
</dbReference>
<evidence type="ECO:0000313" key="1">
    <source>
        <dbReference type="EMBL" id="MBB4017154.1"/>
    </source>
</evidence>
<dbReference type="RefSeq" id="WP_156332704.1">
    <property type="nucleotide sequence ID" value="NZ_JACIEN010000002.1"/>
</dbReference>
<reference evidence="1 2" key="1">
    <citation type="submission" date="2020-08" db="EMBL/GenBank/DDBJ databases">
        <title>Genomic Encyclopedia of Type Strains, Phase IV (KMG-IV): sequencing the most valuable type-strain genomes for metagenomic binning, comparative biology and taxonomic classification.</title>
        <authorList>
            <person name="Goeker M."/>
        </authorList>
    </citation>
    <scope>NUCLEOTIDE SEQUENCE [LARGE SCALE GENOMIC DNA]</scope>
    <source>
        <strain evidence="1 2">DSM 103737</strain>
    </source>
</reference>
<accession>A0A840BVZ5</accession>
<name>A0A840BVZ5_9HYPH</name>